<gene>
    <name evidence="1" type="ORF">EVG20_g6680</name>
</gene>
<dbReference type="STRING" id="205917.A0A4Y9YNC9"/>
<name>A0A4Y9YNC9_9AGAM</name>
<dbReference type="AlphaFoldDB" id="A0A4Y9YNC9"/>
<organism evidence="1 2">
    <name type="scientific">Dentipellis fragilis</name>
    <dbReference type="NCBI Taxonomy" id="205917"/>
    <lineage>
        <taxon>Eukaryota</taxon>
        <taxon>Fungi</taxon>
        <taxon>Dikarya</taxon>
        <taxon>Basidiomycota</taxon>
        <taxon>Agaricomycotina</taxon>
        <taxon>Agaricomycetes</taxon>
        <taxon>Russulales</taxon>
        <taxon>Hericiaceae</taxon>
        <taxon>Dentipellis</taxon>
    </lineage>
</organism>
<dbReference type="OrthoDB" id="2269034at2759"/>
<evidence type="ECO:0000313" key="1">
    <source>
        <dbReference type="EMBL" id="TFY62499.1"/>
    </source>
</evidence>
<comment type="caution">
    <text evidence="1">The sequence shown here is derived from an EMBL/GenBank/DDBJ whole genome shotgun (WGS) entry which is preliminary data.</text>
</comment>
<accession>A0A4Y9YNC9</accession>
<keyword evidence="2" id="KW-1185">Reference proteome</keyword>
<protein>
    <submittedName>
        <fullName evidence="1">Uncharacterized protein</fullName>
    </submittedName>
</protein>
<reference evidence="1 2" key="1">
    <citation type="submission" date="2019-02" db="EMBL/GenBank/DDBJ databases">
        <title>Genome sequencing of the rare red list fungi Dentipellis fragilis.</title>
        <authorList>
            <person name="Buettner E."/>
            <person name="Kellner H."/>
        </authorList>
    </citation>
    <scope>NUCLEOTIDE SEQUENCE [LARGE SCALE GENOMIC DNA]</scope>
    <source>
        <strain evidence="1 2">DSM 105465</strain>
    </source>
</reference>
<dbReference type="EMBL" id="SEOQ01000460">
    <property type="protein sequence ID" value="TFY62499.1"/>
    <property type="molecule type" value="Genomic_DNA"/>
</dbReference>
<sequence>MHDDRTDSIFVGEMPGGLAVVHPRMIKTSGIHCLPSEILAKVFVHNAPVPPIWRNVDRYADTHEPITMSSISFTMSNILAITHVCRLWRTIAIGLPRLWDYVTFGKLDLVEAAIARSAPGCSLLLDFGLTRSFPDDVRQHVSDIIRRTAPHMESLSLIAQPPELSQFRQILQRCELPKLSSLRLGIYGASTVVDSNDLNIVAPNLRVFHADRCFVQWTSPIFRAPLTELYVSHLPSSITTDVHILDCLASLPTLVYVSLNHGSSKLGSVFHLNDASLAAERTVHMPRLEYLYYSGILRECTFLLDCIVIPLDALVCVDAEAFTAGDDVHEENWSDDIDHFIHAITTHFGRRTVAVDEKEMLQVPRILSLKNMGNPLRLDLNRWGLDELCGQTIPSQGLHQKQKFGTLFSLNLEFCNEYLINEFVLAEGQDIVQRICSINPTDFDTFLVGHHFSMEIEWHWWMTMSKLLPRINTVVLEDRDEANLLPFLLLLRRDAVSGSLIRPLIPDAPNVFPNLKTLVVASDNIFRQQSSEVYSGLLRGLCWRGEHVEKLRLKVRANNVGDDQLAELQGHVKGDVQWTKDVSNAS</sequence>
<evidence type="ECO:0000313" key="2">
    <source>
        <dbReference type="Proteomes" id="UP000298327"/>
    </source>
</evidence>
<proteinExistence type="predicted"/>
<dbReference type="Proteomes" id="UP000298327">
    <property type="component" value="Unassembled WGS sequence"/>
</dbReference>